<accession>A0A2U3ELN6</accession>
<dbReference type="AlphaFoldDB" id="A0A2U3ELN6"/>
<reference evidence="2" key="1">
    <citation type="submission" date="2015-05" db="EMBL/GenBank/DDBJ databases">
        <authorList>
            <person name="Wang D.B."/>
            <person name="Wang M."/>
        </authorList>
    </citation>
    <scope>NUCLEOTIDE SEQUENCE</scope>
    <source>
        <strain evidence="2">36-1</strain>
    </source>
</reference>
<dbReference type="EMBL" id="LCWV01000002">
    <property type="protein sequence ID" value="PWI75392.1"/>
    <property type="molecule type" value="Genomic_DNA"/>
</dbReference>
<protein>
    <submittedName>
        <fullName evidence="2">Uncharacterized protein</fullName>
    </submittedName>
</protein>
<reference evidence="2 3" key="2">
    <citation type="journal article" date="2016" name="Front. Microbiol.">
        <title>Genome and transcriptome sequences reveal the specific parasitism of the nematophagous Purpureocillium lilacinum 36-1.</title>
        <authorList>
            <person name="Xie J."/>
            <person name="Li S."/>
            <person name="Mo C."/>
            <person name="Xiao X."/>
            <person name="Peng D."/>
            <person name="Wang G."/>
            <person name="Xiao Y."/>
        </authorList>
    </citation>
    <scope>NUCLEOTIDE SEQUENCE [LARGE SCALE GENOMIC DNA]</scope>
    <source>
        <strain evidence="2 3">36-1</strain>
    </source>
</reference>
<gene>
    <name evidence="2" type="ORF">PCL_06050</name>
    <name evidence="1" type="ORF">Purlil1_5754</name>
</gene>
<reference evidence="1" key="3">
    <citation type="submission" date="2023-11" db="EMBL/GenBank/DDBJ databases">
        <authorList>
            <person name="Beijen E."/>
            <person name="Ohm R.A."/>
        </authorList>
    </citation>
    <scope>NUCLEOTIDE SEQUENCE</scope>
    <source>
        <strain evidence="1">CBS 150709</strain>
    </source>
</reference>
<dbReference type="Proteomes" id="UP001287286">
    <property type="component" value="Unassembled WGS sequence"/>
</dbReference>
<name>A0A2U3ELN6_PURLI</name>
<evidence type="ECO:0000313" key="3">
    <source>
        <dbReference type="Proteomes" id="UP000245956"/>
    </source>
</evidence>
<evidence type="ECO:0000313" key="1">
    <source>
        <dbReference type="EMBL" id="KAK4089651.1"/>
    </source>
</evidence>
<keyword evidence="4" id="KW-1185">Reference proteome</keyword>
<dbReference type="Proteomes" id="UP000245956">
    <property type="component" value="Unassembled WGS sequence"/>
</dbReference>
<evidence type="ECO:0000313" key="2">
    <source>
        <dbReference type="EMBL" id="PWI75392.1"/>
    </source>
</evidence>
<evidence type="ECO:0000313" key="4">
    <source>
        <dbReference type="Proteomes" id="UP001287286"/>
    </source>
</evidence>
<organism evidence="2 3">
    <name type="scientific">Purpureocillium lilacinum</name>
    <name type="common">Paecilomyces lilacinus</name>
    <dbReference type="NCBI Taxonomy" id="33203"/>
    <lineage>
        <taxon>Eukaryota</taxon>
        <taxon>Fungi</taxon>
        <taxon>Dikarya</taxon>
        <taxon>Ascomycota</taxon>
        <taxon>Pezizomycotina</taxon>
        <taxon>Sordariomycetes</taxon>
        <taxon>Hypocreomycetidae</taxon>
        <taxon>Hypocreales</taxon>
        <taxon>Ophiocordycipitaceae</taxon>
        <taxon>Purpureocillium</taxon>
    </lineage>
</organism>
<dbReference type="EMBL" id="JAWRVI010000018">
    <property type="protein sequence ID" value="KAK4089651.1"/>
    <property type="molecule type" value="Genomic_DNA"/>
</dbReference>
<proteinExistence type="predicted"/>
<sequence length="180" mass="19928">MRHGLPSLACHDCLKSSARDRRLRPYRVQFEPILAARDSPLGSAQHPLYITHSGSPCAGGQGDSTGPLPQPKSNMYSCRVRQLRSLQTKLWVWVQNASRRGCRADDQRPGMAQLIRLPSSAADHEDMWMPGTPCYGHSPGHLHGPWFLSKPRPWDRTCRPAQALGSQLSASTPLQGFASH</sequence>
<reference evidence="1 4" key="4">
    <citation type="journal article" date="2024" name="Microbiol. Resour. Announc.">
        <title>Genome annotations for the ascomycete fungi Trichoderma harzianum, Trichoderma aggressivum, and Purpureocillium lilacinum.</title>
        <authorList>
            <person name="Beijen E.P.W."/>
            <person name="Ohm R.A."/>
        </authorList>
    </citation>
    <scope>NUCLEOTIDE SEQUENCE [LARGE SCALE GENOMIC DNA]</scope>
    <source>
        <strain evidence="1 4">CBS 150709</strain>
    </source>
</reference>
<comment type="caution">
    <text evidence="2">The sequence shown here is derived from an EMBL/GenBank/DDBJ whole genome shotgun (WGS) entry which is preliminary data.</text>
</comment>